<keyword evidence="7 8" id="KW-0472">Membrane</keyword>
<dbReference type="Proteomes" id="UP000005583">
    <property type="component" value="Unassembled WGS sequence"/>
</dbReference>
<comment type="caution">
    <text evidence="11">The sequence shown here is derived from an EMBL/GenBank/DDBJ whole genome shotgun (WGS) entry which is preliminary data.</text>
</comment>
<organism evidence="11 12">
    <name type="scientific">Lactobacillus ultunensis DSM 16047</name>
    <dbReference type="NCBI Taxonomy" id="525365"/>
    <lineage>
        <taxon>Bacteria</taxon>
        <taxon>Bacillati</taxon>
        <taxon>Bacillota</taxon>
        <taxon>Bacilli</taxon>
        <taxon>Lactobacillales</taxon>
        <taxon>Lactobacillaceae</taxon>
        <taxon>Lactobacillus</taxon>
    </lineage>
</organism>
<feature type="transmembrane region" description="Helical" evidence="9">
    <location>
        <begin position="401"/>
        <end position="420"/>
    </location>
</feature>
<evidence type="ECO:0000256" key="7">
    <source>
        <dbReference type="ARBA" id="ARBA00023136"/>
    </source>
</evidence>
<keyword evidence="12" id="KW-1185">Reference proteome</keyword>
<feature type="transmembrane region" description="Helical" evidence="9">
    <location>
        <begin position="179"/>
        <end position="199"/>
    </location>
</feature>
<dbReference type="GO" id="GO:0005886">
    <property type="term" value="C:plasma membrane"/>
    <property type="evidence" value="ECO:0007669"/>
    <property type="project" value="UniProtKB-SubCell"/>
</dbReference>
<evidence type="ECO:0000256" key="2">
    <source>
        <dbReference type="ARBA" id="ARBA00022448"/>
    </source>
</evidence>
<evidence type="ECO:0000256" key="8">
    <source>
        <dbReference type="PIRNR" id="PIRNR006351"/>
    </source>
</evidence>
<dbReference type="InterPro" id="IPR051088">
    <property type="entry name" value="PTS_Sugar-EIIC/EIIB"/>
</dbReference>
<evidence type="ECO:0000256" key="4">
    <source>
        <dbReference type="ARBA" id="ARBA00022597"/>
    </source>
</evidence>
<evidence type="ECO:0000313" key="12">
    <source>
        <dbReference type="Proteomes" id="UP000005583"/>
    </source>
</evidence>
<keyword evidence="5 9" id="KW-0812">Transmembrane</keyword>
<feature type="transmembrane region" description="Helical" evidence="9">
    <location>
        <begin position="31"/>
        <end position="52"/>
    </location>
</feature>
<dbReference type="PANTHER" id="PTHR33989:SF4">
    <property type="entry name" value="PTS SYSTEM N,N'-DIACETYLCHITOBIOSE-SPECIFIC EIIC COMPONENT"/>
    <property type="match status" value="1"/>
</dbReference>
<dbReference type="GO" id="GO:0009401">
    <property type="term" value="P:phosphoenolpyruvate-dependent sugar phosphotransferase system"/>
    <property type="evidence" value="ECO:0007669"/>
    <property type="project" value="InterPro"/>
</dbReference>
<dbReference type="InterPro" id="IPR004501">
    <property type="entry name" value="PTS_EIIC_3"/>
</dbReference>
<feature type="transmembrane region" description="Helical" evidence="9">
    <location>
        <begin position="219"/>
        <end position="242"/>
    </location>
</feature>
<keyword evidence="6 9" id="KW-1133">Transmembrane helix</keyword>
<evidence type="ECO:0000313" key="11">
    <source>
        <dbReference type="EMBL" id="EEJ71068.1"/>
    </source>
</evidence>
<dbReference type="Pfam" id="PF02378">
    <property type="entry name" value="PTS_EIIC"/>
    <property type="match status" value="1"/>
</dbReference>
<dbReference type="PIRSF" id="PIRSF006351">
    <property type="entry name" value="PTS_EIIC-Cellobiose"/>
    <property type="match status" value="1"/>
</dbReference>
<dbReference type="PROSITE" id="PS51105">
    <property type="entry name" value="PTS_EIIC_TYPE_3"/>
    <property type="match status" value="1"/>
</dbReference>
<feature type="transmembrane region" description="Helical" evidence="9">
    <location>
        <begin position="284"/>
        <end position="306"/>
    </location>
</feature>
<feature type="transmembrane region" description="Helical" evidence="9">
    <location>
        <begin position="343"/>
        <end position="361"/>
    </location>
</feature>
<dbReference type="AlphaFoldDB" id="C2EQR5"/>
<feature type="transmembrane region" description="Helical" evidence="9">
    <location>
        <begin position="72"/>
        <end position="93"/>
    </location>
</feature>
<evidence type="ECO:0000256" key="3">
    <source>
        <dbReference type="ARBA" id="ARBA00022475"/>
    </source>
</evidence>
<dbReference type="RefSeq" id="WP_007126768.1">
    <property type="nucleotide sequence ID" value="NZ_AZFO01000003.1"/>
</dbReference>
<keyword evidence="4 8" id="KW-0762">Sugar transport</keyword>
<evidence type="ECO:0000256" key="9">
    <source>
        <dbReference type="SAM" id="Phobius"/>
    </source>
</evidence>
<dbReference type="InterPro" id="IPR003352">
    <property type="entry name" value="PTS_EIIC"/>
</dbReference>
<sequence length="434" mass="47532">MKKFLDWMQKKLVPVASVLGKNKYLTSLRDGMMVAFPATMFGAIMVILQNLPQTFGFAQFLPKGVLDFFTNFFAPVGNATMNISAMFIAFGVVYQLAGKYKQPKVFAGAVSLSCFLMLTSVGNDKVAGAFFPINQLGAQGMFVAIITGIVSCEIYCRISRAHITIKLPDSVPPMIGQSFVAIIPGAVPLFLFNCIRFAFTYTPYQDAIDFIYKVLQQPLMGLGDTLPAVLLSVFFMQLFWWFGIHGTLLVDSIIQPIMDSLALQNYNAYRAGAAHLPHIINTTFMGVFVMQGLQLGVAIVFGFMLAKSARMKTTMRTVLVPSIFNVSEPMTYGLPVVLNPVIFIPWILAPMASTLVSYLAIASGIVPRPTGATVVWSTPIFIAGWLGTGSIAGGILQVVDMIIMTLIFIPFMMVLDKSYVKDEQAEMAKATTEK</sequence>
<evidence type="ECO:0000256" key="1">
    <source>
        <dbReference type="ARBA" id="ARBA00004651"/>
    </source>
</evidence>
<keyword evidence="2 8" id="KW-0813">Transport</keyword>
<dbReference type="PANTHER" id="PTHR33989">
    <property type="match status" value="1"/>
</dbReference>
<name>C2EQR5_9LACO</name>
<dbReference type="HOGENOM" id="CLU_029688_1_0_9"/>
<feature type="transmembrane region" description="Helical" evidence="9">
    <location>
        <begin position="373"/>
        <end position="395"/>
    </location>
</feature>
<dbReference type="GO" id="GO:1901264">
    <property type="term" value="P:carbohydrate derivative transport"/>
    <property type="evidence" value="ECO:0007669"/>
    <property type="project" value="TreeGrafter"/>
</dbReference>
<evidence type="ECO:0000256" key="6">
    <source>
        <dbReference type="ARBA" id="ARBA00022989"/>
    </source>
</evidence>
<gene>
    <name evidence="11" type="primary">ydhO</name>
    <name evidence="11" type="ORF">HMPREF0548_2011</name>
</gene>
<evidence type="ECO:0000259" key="10">
    <source>
        <dbReference type="PROSITE" id="PS51105"/>
    </source>
</evidence>
<proteinExistence type="predicted"/>
<dbReference type="OrthoDB" id="1550290at2"/>
<dbReference type="STRING" id="525365.HMPREF0548_2011"/>
<dbReference type="EMBL" id="ACGU01000110">
    <property type="protein sequence ID" value="EEJ71068.1"/>
    <property type="molecule type" value="Genomic_DNA"/>
</dbReference>
<dbReference type="NCBIfam" id="TIGR00410">
    <property type="entry name" value="lacE"/>
    <property type="match status" value="1"/>
</dbReference>
<accession>C2EQR5</accession>
<feature type="domain" description="PTS EIIC type-3" evidence="10">
    <location>
        <begin position="8"/>
        <end position="411"/>
    </location>
</feature>
<dbReference type="PATRIC" id="fig|525365.8.peg.1180"/>
<reference evidence="11 12" key="1">
    <citation type="submission" date="2009-01" db="EMBL/GenBank/DDBJ databases">
        <authorList>
            <person name="Qin X."/>
            <person name="Bachman B."/>
            <person name="Battles P."/>
            <person name="Bell A."/>
            <person name="Bess C."/>
            <person name="Bickham C."/>
            <person name="Chaboub L."/>
            <person name="Chen D."/>
            <person name="Coyle M."/>
            <person name="Deiros D.R."/>
            <person name="Dinh H."/>
            <person name="Forbes L."/>
            <person name="Fowler G."/>
            <person name="Francisco L."/>
            <person name="Fu Q."/>
            <person name="Gubbala S."/>
            <person name="Hale W."/>
            <person name="Han Y."/>
            <person name="Hemphill L."/>
            <person name="Highlander S.K."/>
            <person name="Hirani K."/>
            <person name="Hogues M."/>
            <person name="Jackson L."/>
            <person name="Jakkamsetti A."/>
            <person name="Javaid M."/>
            <person name="Jiang H."/>
            <person name="Korchina V."/>
            <person name="Kovar C."/>
            <person name="Lara F."/>
            <person name="Lee S."/>
            <person name="Mata R."/>
            <person name="Mathew T."/>
            <person name="Moen C."/>
            <person name="Morales K."/>
            <person name="Munidasa M."/>
            <person name="Nazareth L."/>
            <person name="Ngo R."/>
            <person name="Nguyen L."/>
            <person name="Okwuonu G."/>
            <person name="Ongeri F."/>
            <person name="Patil S."/>
            <person name="Petrosino J."/>
            <person name="Pham C."/>
            <person name="Pham P."/>
            <person name="Pu L.-L."/>
            <person name="Puazo M."/>
            <person name="Raj R."/>
            <person name="Reid J."/>
            <person name="Rouhana J."/>
            <person name="Saada N."/>
            <person name="Shang Y."/>
            <person name="Simmons D."/>
            <person name="Thornton R."/>
            <person name="Warren J."/>
            <person name="Weissenberger G."/>
            <person name="Zhang J."/>
            <person name="Zhang L."/>
            <person name="Zhou C."/>
            <person name="Zhu D."/>
            <person name="Muzny D."/>
            <person name="Worley K."/>
            <person name="Gibbs R."/>
        </authorList>
    </citation>
    <scope>NUCLEOTIDE SEQUENCE [LARGE SCALE GENOMIC DNA]</scope>
    <source>
        <strain evidence="11 12">DSM 16047</strain>
    </source>
</reference>
<comment type="function">
    <text evidence="8">The phosphoenolpyruvate-dependent sugar phosphotransferase system (PTS), a major carbohydrate active -transport system, catalyzes the phosphorylation of incoming sugar substrates concomitant with their translocation across the cell membrane.</text>
</comment>
<dbReference type="InterPro" id="IPR004796">
    <property type="entry name" value="PTS_IIC_cello"/>
</dbReference>
<comment type="subcellular location">
    <subcellularLocation>
        <location evidence="1">Cell membrane</location>
        <topology evidence="1">Multi-pass membrane protein</topology>
    </subcellularLocation>
</comment>
<dbReference type="GO" id="GO:0008982">
    <property type="term" value="F:protein-N(PI)-phosphohistidine-sugar phosphotransferase activity"/>
    <property type="evidence" value="ECO:0007669"/>
    <property type="project" value="UniProtKB-UniRule"/>
</dbReference>
<feature type="transmembrane region" description="Helical" evidence="9">
    <location>
        <begin position="105"/>
        <end position="122"/>
    </location>
</feature>
<evidence type="ECO:0000256" key="5">
    <source>
        <dbReference type="ARBA" id="ARBA00022692"/>
    </source>
</evidence>
<protein>
    <recommendedName>
        <fullName evidence="8">Permease IIC component</fullName>
    </recommendedName>
</protein>
<keyword evidence="3 8" id="KW-1003">Cell membrane</keyword>
<dbReference type="eggNOG" id="COG1455">
    <property type="taxonomic scope" value="Bacteria"/>
</dbReference>